<evidence type="ECO:0000313" key="4">
    <source>
        <dbReference type="Proteomes" id="UP000509367"/>
    </source>
</evidence>
<keyword evidence="2" id="KW-0812">Transmembrane</keyword>
<feature type="region of interest" description="Disordered" evidence="1">
    <location>
        <begin position="44"/>
        <end position="107"/>
    </location>
</feature>
<accession>A0A6N1VHK1</accession>
<dbReference type="PANTHER" id="PTHR38434:SF1">
    <property type="entry name" value="BLL2549 PROTEIN"/>
    <property type="match status" value="1"/>
</dbReference>
<feature type="transmembrane region" description="Helical" evidence="2">
    <location>
        <begin position="212"/>
        <end position="233"/>
    </location>
</feature>
<reference evidence="3 4" key="1">
    <citation type="submission" date="2020-06" db="EMBL/GenBank/DDBJ databases">
        <title>Oricola thermophila sp. nov. isolated from a tidal sediments.</title>
        <authorList>
            <person name="Kwon K.K."/>
            <person name="Yang S.-H."/>
            <person name="Park M.-J."/>
        </authorList>
    </citation>
    <scope>NUCLEOTIDE SEQUENCE [LARGE SCALE GENOMIC DNA]</scope>
    <source>
        <strain evidence="3 4">MEBiC13590</strain>
    </source>
</reference>
<feature type="transmembrane region" description="Helical" evidence="2">
    <location>
        <begin position="187"/>
        <end position="206"/>
    </location>
</feature>
<feature type="transmembrane region" description="Helical" evidence="2">
    <location>
        <begin position="840"/>
        <end position="861"/>
    </location>
</feature>
<dbReference type="InterPro" id="IPR019286">
    <property type="entry name" value="DUF2339_TM"/>
</dbReference>
<dbReference type="AlphaFoldDB" id="A0A6N1VHK1"/>
<feature type="transmembrane region" description="Helical" evidence="2">
    <location>
        <begin position="555"/>
        <end position="571"/>
    </location>
</feature>
<gene>
    <name evidence="3" type="ORF">HTY61_08435</name>
</gene>
<name>A0A6N1VHK1_9HYPH</name>
<dbReference type="RefSeq" id="WP_175276370.1">
    <property type="nucleotide sequence ID" value="NZ_CP054836.1"/>
</dbReference>
<evidence type="ECO:0000256" key="2">
    <source>
        <dbReference type="SAM" id="Phobius"/>
    </source>
</evidence>
<feature type="compositionally biased region" description="Pro residues" evidence="1">
    <location>
        <begin position="48"/>
        <end position="60"/>
    </location>
</feature>
<feature type="transmembrane region" description="Helical" evidence="2">
    <location>
        <begin position="867"/>
        <end position="884"/>
    </location>
</feature>
<dbReference type="PANTHER" id="PTHR38434">
    <property type="entry name" value="BLL2549 PROTEIN"/>
    <property type="match status" value="1"/>
</dbReference>
<keyword evidence="2" id="KW-1133">Transmembrane helix</keyword>
<keyword evidence="4" id="KW-1185">Reference proteome</keyword>
<dbReference type="KEGG" id="orm:HTY61_08435"/>
<dbReference type="PIRSF" id="PIRSF035905">
    <property type="entry name" value="UCP035905_mp"/>
    <property type="match status" value="1"/>
</dbReference>
<feature type="transmembrane region" description="Helical" evidence="2">
    <location>
        <begin position="578"/>
        <end position="598"/>
    </location>
</feature>
<organism evidence="3 4">
    <name type="scientific">Oricola thermophila</name>
    <dbReference type="NCBI Taxonomy" id="2742145"/>
    <lineage>
        <taxon>Bacteria</taxon>
        <taxon>Pseudomonadati</taxon>
        <taxon>Pseudomonadota</taxon>
        <taxon>Alphaproteobacteria</taxon>
        <taxon>Hyphomicrobiales</taxon>
        <taxon>Ahrensiaceae</taxon>
        <taxon>Oricola</taxon>
    </lineage>
</organism>
<feature type="transmembrane region" description="Helical" evidence="2">
    <location>
        <begin position="531"/>
        <end position="549"/>
    </location>
</feature>
<feature type="transmembrane region" description="Helical" evidence="2">
    <location>
        <begin position="676"/>
        <end position="693"/>
    </location>
</feature>
<dbReference type="InterPro" id="IPR014600">
    <property type="entry name" value="UCP035905_mem"/>
</dbReference>
<feature type="transmembrane region" description="Helical" evidence="2">
    <location>
        <begin position="377"/>
        <end position="394"/>
    </location>
</feature>
<sequence>MEAVVVIAVLVVLVVMTGISRRIGKLEAETKALRAALVRAGVDMGPAPSGPPAASPPPVGPKASDRASAGRTPTPDAEPVAMRASGESDRKSTPATPPPLPSAKQKRRSAADFEKLVGASWSVILGGIAIALGALFLVRYSIEAGLLGPGARIAAGTLFSAALFAAGEWLRRRDRELDLPVFHKADVPGILTGAGAIGAFGTLYAAHALYHFVGPGVAFLGLTVIGIASLLLSSIHGPKLAAIGLLGAYGAPSLVSSGDPNPVALALHTLVVTASVMAVSRIRDWLWLAVGGVVGGCLWAFLIAAVDDPAVPWAGAILLACLAALFAATFGWEKSERPVPLQDRPWDRPGVVSFVLIALVYAEHCLVNAGFPALPAGLAVGAIIVVAAGIWPALSVASGAASLVVLAGAAAIDLPLVHYPGLILDGEGGDAFMPADIGAYVGAIAFLAVPVAALAMGAARRAAATAPRMAGNLAVAGSVIAVFTPVIAYLRISPFETDLLFGTASIAIALLLVLLAELFTRARPGDWSAPAPAAFAVAAIALLSFGLGVSLSATWMPFGFALTAAGIAWVYRARPLAALPYLAIAASLLAALGLWASAPFPGEAIGTTPFLNRLVVIVGLPAAAVLLGGEILRRAGAARTGSIVTAIGLALLAFFVGLELRHWINGGDIIGGHFRLADMAVQTIAALGFSIGLQRVARFTRARVFDLASLVAGGFGAAMSALGLLLVFNPLLTGDSVGEGAVLNMLLPAYLVTAVLAAVVALLARPVRPRWYTLSYALLAGLLAFAYFTLMTRHAFQGERIGLFRSTSDMEFWTYSAVWLVLGAVVLAAGLGLRSLPLRVASAVVIALTVCKVFLLDMTALAGALRAFSFMGLGISLLAIGRFYQRILVRTGNAEPQ</sequence>
<feature type="transmembrane region" description="Helical" evidence="2">
    <location>
        <begin position="812"/>
        <end position="833"/>
    </location>
</feature>
<dbReference type="EMBL" id="CP054836">
    <property type="protein sequence ID" value="QKV18477.1"/>
    <property type="molecule type" value="Genomic_DNA"/>
</dbReference>
<proteinExistence type="predicted"/>
<feature type="transmembrane region" description="Helical" evidence="2">
    <location>
        <begin position="286"/>
        <end position="305"/>
    </location>
</feature>
<feature type="transmembrane region" description="Helical" evidence="2">
    <location>
        <begin position="771"/>
        <end position="792"/>
    </location>
</feature>
<feature type="transmembrane region" description="Helical" evidence="2">
    <location>
        <begin position="439"/>
        <end position="459"/>
    </location>
</feature>
<feature type="transmembrane region" description="Helical" evidence="2">
    <location>
        <begin position="740"/>
        <end position="764"/>
    </location>
</feature>
<protein>
    <submittedName>
        <fullName evidence="3">DUF2339 domain-containing protein</fullName>
    </submittedName>
</protein>
<evidence type="ECO:0000256" key="1">
    <source>
        <dbReference type="SAM" id="MobiDB-lite"/>
    </source>
</evidence>
<feature type="transmembrane region" description="Helical" evidence="2">
    <location>
        <begin position="401"/>
        <end position="419"/>
    </location>
</feature>
<dbReference type="Pfam" id="PF10101">
    <property type="entry name" value="DUF2339"/>
    <property type="match status" value="1"/>
</dbReference>
<dbReference type="Proteomes" id="UP000509367">
    <property type="component" value="Chromosome"/>
</dbReference>
<feature type="transmembrane region" description="Helical" evidence="2">
    <location>
        <begin position="6"/>
        <end position="24"/>
    </location>
</feature>
<feature type="transmembrane region" description="Helical" evidence="2">
    <location>
        <begin position="705"/>
        <end position="728"/>
    </location>
</feature>
<feature type="transmembrane region" description="Helical" evidence="2">
    <location>
        <begin position="641"/>
        <end position="664"/>
    </location>
</feature>
<feature type="transmembrane region" description="Helical" evidence="2">
    <location>
        <begin position="144"/>
        <end position="166"/>
    </location>
</feature>
<feature type="transmembrane region" description="Helical" evidence="2">
    <location>
        <begin position="471"/>
        <end position="493"/>
    </location>
</feature>
<feature type="transmembrane region" description="Helical" evidence="2">
    <location>
        <begin position="499"/>
        <end position="519"/>
    </location>
</feature>
<keyword evidence="2" id="KW-0472">Membrane</keyword>
<feature type="transmembrane region" description="Helical" evidence="2">
    <location>
        <begin position="116"/>
        <end position="138"/>
    </location>
</feature>
<feature type="transmembrane region" description="Helical" evidence="2">
    <location>
        <begin position="610"/>
        <end position="629"/>
    </location>
</feature>
<feature type="transmembrane region" description="Helical" evidence="2">
    <location>
        <begin position="351"/>
        <end position="371"/>
    </location>
</feature>
<feature type="transmembrane region" description="Helical" evidence="2">
    <location>
        <begin position="311"/>
        <end position="330"/>
    </location>
</feature>
<evidence type="ECO:0000313" key="3">
    <source>
        <dbReference type="EMBL" id="QKV18477.1"/>
    </source>
</evidence>